<dbReference type="InterPro" id="IPR036291">
    <property type="entry name" value="NAD(P)-bd_dom_sf"/>
</dbReference>
<dbReference type="Gene3D" id="2.100.10.30">
    <property type="entry name" value="Jacalin-like lectin domain"/>
    <property type="match status" value="1"/>
</dbReference>
<sequence length="1046" mass="117268">MVTNVAVLDDYQSFAPPHFDKLDANFAVTYIPDTLLPYNHPNTPQTVKDEIVKRLEPFDVISTMRERTPLPADLINRLPNLKLILSCGRRNKAIDMDAAQKRGIPVTAATDDQAGPVDSTTEHVIAMILSVTRNIAKNDAAVKAGAWQTDAVTGVSGKTLGLVGLGRLGGAVARIMNLAFGMKIIAWSTNLTQEAADAQAKEQGLPVEQANGEKTFKAVSREELFSAADVVSVHLVLSDRSRGLVTEADLSRMKPSSFFVNTSRGPLVVERDLLNILEAGKIRGAALDVFDLEPLPGDSEWRRPDWGTNGKSQVLVTPHIAYVEERSINGFYEQQVDDLVAWSAGKPLKWTINRNTSTADVLLSNILPYDDGFLWLQNNLEHPMLIACVTTNERPEYHGLLYGFRPFHEGPIRPGYPIHEPCYKILCQVQGGLDMKADVQAIFDVCTSFPLSNEGAFWGHNHEMLQPLAPPEGEDGFFNLYSGESFSLGRDCHYAENPIDPYDLPELHEMMARLEHHPNPVEDAQNSISICTKETSREERKTLPCVSRTSPHLLRTLPNEVIAEILIYLHSASVRNLQLADPIFTDSQKFLRFWESRLAPDRDLWYVYETMPRGLGDRWDLWYQLCIKYHNCRAAINRRRILRLTHRMCHLIHQRHENAKLPRGSPSDITNDEAFWQNDGHDNKISLCRVPNITGIIDQNIELHDDLRHVAFSFTMIANQRYISGLRLYGANNEERTLGYFHPKGYSTPSCGYQSRAGEFITGFDITLDNLGVRGLRVLTESGKPFEWVGEHTGLPKRRLTAAFDDVNPVPRCGFKLVGIAICSTSDPWPSVSQDDEGFAREDQQVDLRIVPGKETWYPDLPPLGLKYVRLNKADRPLQQPYHYCIFGGSRGERLRHLNKVIIRADKHVRSVGFHFDKDDERMEQVEFTRPRYGLKLGEDLAMVSLAIDGAGGERITRVESVLDPWTKILVSLQIFTNKGQTICSRTTGNPENTSSSENTPSKDTVDIYDITQSPCETGRIVVGFFGTMTAHTSQGGISSIGVVCM</sequence>
<keyword evidence="3" id="KW-0520">NAD</keyword>
<dbReference type="Proteomes" id="UP000054544">
    <property type="component" value="Unassembled WGS sequence"/>
</dbReference>
<dbReference type="OrthoDB" id="5273847at2759"/>
<dbReference type="GO" id="GO:0051287">
    <property type="term" value="F:NAD binding"/>
    <property type="evidence" value="ECO:0007669"/>
    <property type="project" value="InterPro"/>
</dbReference>
<feature type="compositionally biased region" description="Polar residues" evidence="4">
    <location>
        <begin position="984"/>
        <end position="1003"/>
    </location>
</feature>
<evidence type="ECO:0000259" key="7">
    <source>
        <dbReference type="Pfam" id="PF02826"/>
    </source>
</evidence>
<evidence type="ECO:0000256" key="3">
    <source>
        <dbReference type="ARBA" id="ARBA00023027"/>
    </source>
</evidence>
<dbReference type="InterPro" id="IPR050857">
    <property type="entry name" value="D-2-hydroxyacid_DH"/>
</dbReference>
<feature type="domain" description="D-isomer specific 2-hydroxyacid dehydrogenase catalytic" evidence="5">
    <location>
        <begin position="46"/>
        <end position="351"/>
    </location>
</feature>
<dbReference type="InterPro" id="IPR036404">
    <property type="entry name" value="Jacalin-like_lectin_dom_sf"/>
</dbReference>
<evidence type="ECO:0000313" key="9">
    <source>
        <dbReference type="EMBL" id="KJK80039.1"/>
    </source>
</evidence>
<evidence type="ECO:0008006" key="11">
    <source>
        <dbReference type="Google" id="ProtNLM"/>
    </source>
</evidence>
<dbReference type="InterPro" id="IPR056021">
    <property type="entry name" value="DUF7600"/>
</dbReference>
<dbReference type="PROSITE" id="PS00671">
    <property type="entry name" value="D_2_HYDROXYACID_DH_3"/>
    <property type="match status" value="1"/>
</dbReference>
<feature type="domain" description="Jacalin-type lectin" evidence="6">
    <location>
        <begin position="887"/>
        <end position="1030"/>
    </location>
</feature>
<accession>A0A0D9P1D7</accession>
<keyword evidence="10" id="KW-1185">Reference proteome</keyword>
<dbReference type="InterPro" id="IPR006139">
    <property type="entry name" value="D-isomer_2_OHA_DH_cat_dom"/>
</dbReference>
<feature type="domain" description="DUF7600" evidence="8">
    <location>
        <begin position="698"/>
        <end position="826"/>
    </location>
</feature>
<evidence type="ECO:0000259" key="8">
    <source>
        <dbReference type="Pfam" id="PF24539"/>
    </source>
</evidence>
<dbReference type="InterPro" id="IPR029753">
    <property type="entry name" value="D-isomer_DH_CS"/>
</dbReference>
<dbReference type="Gene3D" id="3.40.50.720">
    <property type="entry name" value="NAD(P)-binding Rossmann-like Domain"/>
    <property type="match status" value="2"/>
</dbReference>
<keyword evidence="2" id="KW-0560">Oxidoreductase</keyword>
<dbReference type="InterPro" id="IPR001229">
    <property type="entry name" value="Jacalin-like_lectin_dom"/>
</dbReference>
<comment type="similarity">
    <text evidence="1">Belongs to the D-isomer specific 2-hydroxyacid dehydrogenase family.</text>
</comment>
<dbReference type="PANTHER" id="PTHR42789">
    <property type="entry name" value="D-ISOMER SPECIFIC 2-HYDROXYACID DEHYDROGENASE FAMILY PROTEIN (AFU_ORTHOLOGUE AFUA_6G10090)"/>
    <property type="match status" value="1"/>
</dbReference>
<dbReference type="CDD" id="cd12169">
    <property type="entry name" value="PGDH_like_1"/>
    <property type="match status" value="1"/>
</dbReference>
<evidence type="ECO:0000256" key="1">
    <source>
        <dbReference type="ARBA" id="ARBA00005854"/>
    </source>
</evidence>
<dbReference type="SUPFAM" id="SSF52283">
    <property type="entry name" value="Formate/glycerate dehydrogenase catalytic domain-like"/>
    <property type="match status" value="1"/>
</dbReference>
<reference evidence="10" key="1">
    <citation type="journal article" date="2014" name="BMC Genomics">
        <title>The genome sequence of the biocontrol fungus Metarhizium anisopliae and comparative genomics of Metarhizium species.</title>
        <authorList>
            <person name="Pattemore J.A."/>
            <person name="Hane J.K."/>
            <person name="Williams A.H."/>
            <person name="Wilson B.A."/>
            <person name="Stodart B.J."/>
            <person name="Ash G.J."/>
        </authorList>
    </citation>
    <scope>NUCLEOTIDE SEQUENCE [LARGE SCALE GENOMIC DNA]</scope>
    <source>
        <strain evidence="10">BRIP 53293</strain>
    </source>
</reference>
<evidence type="ECO:0000259" key="6">
    <source>
        <dbReference type="Pfam" id="PF01419"/>
    </source>
</evidence>
<evidence type="ECO:0000256" key="2">
    <source>
        <dbReference type="ARBA" id="ARBA00023002"/>
    </source>
</evidence>
<dbReference type="PANTHER" id="PTHR42789:SF1">
    <property type="entry name" value="D-ISOMER SPECIFIC 2-HYDROXYACID DEHYDROGENASE FAMILY PROTEIN (AFU_ORTHOLOGUE AFUA_6G10090)"/>
    <property type="match status" value="1"/>
</dbReference>
<dbReference type="SUPFAM" id="SSF51735">
    <property type="entry name" value="NAD(P)-binding Rossmann-fold domains"/>
    <property type="match status" value="1"/>
</dbReference>
<dbReference type="Pfam" id="PF00389">
    <property type="entry name" value="2-Hacid_dh"/>
    <property type="match status" value="1"/>
</dbReference>
<gene>
    <name evidence="9" type="ORF">H634G_04278</name>
</gene>
<evidence type="ECO:0000256" key="4">
    <source>
        <dbReference type="SAM" id="MobiDB-lite"/>
    </source>
</evidence>
<dbReference type="Pfam" id="PF02826">
    <property type="entry name" value="2-Hacid_dh_C"/>
    <property type="match status" value="1"/>
</dbReference>
<protein>
    <recommendedName>
        <fullName evidence="11">F-box domain-containing protein</fullName>
    </recommendedName>
</protein>
<dbReference type="InterPro" id="IPR006140">
    <property type="entry name" value="D-isomer_DH_NAD-bd"/>
</dbReference>
<dbReference type="SUPFAM" id="SSF51101">
    <property type="entry name" value="Mannose-binding lectins"/>
    <property type="match status" value="1"/>
</dbReference>
<dbReference type="AlphaFoldDB" id="A0A0D9P1D7"/>
<evidence type="ECO:0000313" key="10">
    <source>
        <dbReference type="Proteomes" id="UP000054544"/>
    </source>
</evidence>
<organism evidence="9 10">
    <name type="scientific">Metarhizium anisopliae BRIP 53293</name>
    <dbReference type="NCBI Taxonomy" id="1291518"/>
    <lineage>
        <taxon>Eukaryota</taxon>
        <taxon>Fungi</taxon>
        <taxon>Dikarya</taxon>
        <taxon>Ascomycota</taxon>
        <taxon>Pezizomycotina</taxon>
        <taxon>Sordariomycetes</taxon>
        <taxon>Hypocreomycetidae</taxon>
        <taxon>Hypocreales</taxon>
        <taxon>Clavicipitaceae</taxon>
        <taxon>Metarhizium</taxon>
    </lineage>
</organism>
<dbReference type="EMBL" id="KE384729">
    <property type="protein sequence ID" value="KJK80039.1"/>
    <property type="molecule type" value="Genomic_DNA"/>
</dbReference>
<evidence type="ECO:0000259" key="5">
    <source>
        <dbReference type="Pfam" id="PF00389"/>
    </source>
</evidence>
<name>A0A0D9P1D7_METAN</name>
<dbReference type="GO" id="GO:0016616">
    <property type="term" value="F:oxidoreductase activity, acting on the CH-OH group of donors, NAD or NADP as acceptor"/>
    <property type="evidence" value="ECO:0007669"/>
    <property type="project" value="InterPro"/>
</dbReference>
<dbReference type="Pfam" id="PF01419">
    <property type="entry name" value="Jacalin"/>
    <property type="match status" value="1"/>
</dbReference>
<dbReference type="STRING" id="1291518.A0A0D9P1D7"/>
<proteinExistence type="inferred from homology"/>
<feature type="region of interest" description="Disordered" evidence="4">
    <location>
        <begin position="984"/>
        <end position="1006"/>
    </location>
</feature>
<dbReference type="Pfam" id="PF24539">
    <property type="entry name" value="DUF7600"/>
    <property type="match status" value="1"/>
</dbReference>
<feature type="domain" description="D-isomer specific 2-hydroxyacid dehydrogenase NAD-binding" evidence="7">
    <location>
        <begin position="125"/>
        <end position="321"/>
    </location>
</feature>